<protein>
    <recommendedName>
        <fullName evidence="5">Ependymin</fullName>
    </recommendedName>
</protein>
<dbReference type="Pfam" id="PF00811">
    <property type="entry name" value="Ependymin"/>
    <property type="match status" value="1"/>
</dbReference>
<evidence type="ECO:0008006" key="5">
    <source>
        <dbReference type="Google" id="ProtNLM"/>
    </source>
</evidence>
<accession>A0ABD0W6Q8</accession>
<evidence type="ECO:0000313" key="3">
    <source>
        <dbReference type="EMBL" id="KAL0965078.1"/>
    </source>
</evidence>
<feature type="chain" id="PRO_5044886561" description="Ependymin" evidence="2">
    <location>
        <begin position="38"/>
        <end position="236"/>
    </location>
</feature>
<evidence type="ECO:0000256" key="2">
    <source>
        <dbReference type="SAM" id="SignalP"/>
    </source>
</evidence>
<dbReference type="EMBL" id="JAGEUA010000009">
    <property type="protein sequence ID" value="KAL0965078.1"/>
    <property type="molecule type" value="Genomic_DNA"/>
</dbReference>
<evidence type="ECO:0000313" key="4">
    <source>
        <dbReference type="Proteomes" id="UP001557470"/>
    </source>
</evidence>
<reference evidence="3 4" key="1">
    <citation type="submission" date="2024-06" db="EMBL/GenBank/DDBJ databases">
        <authorList>
            <person name="Pan Q."/>
            <person name="Wen M."/>
            <person name="Jouanno E."/>
            <person name="Zahm M."/>
            <person name="Klopp C."/>
            <person name="Cabau C."/>
            <person name="Louis A."/>
            <person name="Berthelot C."/>
            <person name="Parey E."/>
            <person name="Roest Crollius H."/>
            <person name="Montfort J."/>
            <person name="Robinson-Rechavi M."/>
            <person name="Bouchez O."/>
            <person name="Lampietro C."/>
            <person name="Lopez Roques C."/>
            <person name="Donnadieu C."/>
            <person name="Postlethwait J."/>
            <person name="Bobe J."/>
            <person name="Verreycken H."/>
            <person name="Guiguen Y."/>
        </authorList>
    </citation>
    <scope>NUCLEOTIDE SEQUENCE [LARGE SCALE GENOMIC DNA]</scope>
    <source>
        <strain evidence="3">Up_M1</strain>
        <tissue evidence="3">Testis</tissue>
    </source>
</reference>
<keyword evidence="2" id="KW-0732">Signal</keyword>
<name>A0ABD0W6Q8_UMBPY</name>
<dbReference type="PANTHER" id="PTHR10697">
    <property type="entry name" value="MAMMALIAN EPENDYMIN-RELATED PROTEIN 1"/>
    <property type="match status" value="1"/>
</dbReference>
<sequence length="236" mass="26092">MLLSSFSSNLCFTCDSITMRSLILVCICLSLVLNAWAQKPRPCASPPLLSGTLTMVNNGTVLTNARFTYDSIGQKVRSRSFSINSNGTSTADLLLLFKEGYYYEILWDRLSCKKRRLDSTFHPMQIPSDADFMAQMILGSSSGAGMGLLVSSWNGTIPESRKSQYIASWVDVGCLPLNMQVFNPDGWFAISMYNILLGIQDPMDFVPPFFCDREVAQESAEAGNFISALQSLAKKL</sequence>
<dbReference type="InterPro" id="IPR001299">
    <property type="entry name" value="Ependymin"/>
</dbReference>
<gene>
    <name evidence="3" type="ORF">UPYG_G00276490</name>
</gene>
<dbReference type="Proteomes" id="UP001557470">
    <property type="component" value="Unassembled WGS sequence"/>
</dbReference>
<comment type="similarity">
    <text evidence="1">Belongs to the ependymin family.</text>
</comment>
<comment type="caution">
    <text evidence="3">The sequence shown here is derived from an EMBL/GenBank/DDBJ whole genome shotgun (WGS) entry which is preliminary data.</text>
</comment>
<dbReference type="PANTHER" id="PTHR10697:SF5">
    <property type="entry name" value="EPENDYMIN-RELATED"/>
    <property type="match status" value="1"/>
</dbReference>
<dbReference type="AlphaFoldDB" id="A0ABD0W6Q8"/>
<organism evidence="3 4">
    <name type="scientific">Umbra pygmaea</name>
    <name type="common">Eastern mudminnow</name>
    <dbReference type="NCBI Taxonomy" id="75934"/>
    <lineage>
        <taxon>Eukaryota</taxon>
        <taxon>Metazoa</taxon>
        <taxon>Chordata</taxon>
        <taxon>Craniata</taxon>
        <taxon>Vertebrata</taxon>
        <taxon>Euteleostomi</taxon>
        <taxon>Actinopterygii</taxon>
        <taxon>Neopterygii</taxon>
        <taxon>Teleostei</taxon>
        <taxon>Protacanthopterygii</taxon>
        <taxon>Esociformes</taxon>
        <taxon>Umbridae</taxon>
        <taxon>Umbra</taxon>
    </lineage>
</organism>
<dbReference type="SMART" id="SM00026">
    <property type="entry name" value="EPEND"/>
    <property type="match status" value="1"/>
</dbReference>
<feature type="signal peptide" evidence="2">
    <location>
        <begin position="1"/>
        <end position="37"/>
    </location>
</feature>
<keyword evidence="4" id="KW-1185">Reference proteome</keyword>
<proteinExistence type="inferred from homology"/>
<evidence type="ECO:0000256" key="1">
    <source>
        <dbReference type="ARBA" id="ARBA00010771"/>
    </source>
</evidence>
<dbReference type="PRINTS" id="PR00317">
    <property type="entry name" value="EPENDYMIN"/>
</dbReference>